<comment type="caution">
    <text evidence="1">The sequence shown here is derived from an EMBL/GenBank/DDBJ whole genome shotgun (WGS) entry which is preliminary data.</text>
</comment>
<accession>A0ABS5BY67</accession>
<dbReference type="EMBL" id="JAGKQQ010000001">
    <property type="protein sequence ID" value="MBP3957823.1"/>
    <property type="molecule type" value="Genomic_DNA"/>
</dbReference>
<sequence>MNDLMYTADQAIDAIFGPSNMPLLLAIDMTQNVCGIRRDAILALAVAAERSGYRLGAFFDRLADTISSDTEGLGDPIPPTITEADSRQHVPTLLRLLPPTHPHTKNMRGVALRVTVLVALGDLEQAYRRGRVLRREQPDNPRSKRGAAILACIQFAAVLAHITRRPAV</sequence>
<gene>
    <name evidence="1" type="ORF">J8F10_21430</name>
</gene>
<protein>
    <submittedName>
        <fullName evidence="1">Uncharacterized protein</fullName>
    </submittedName>
</protein>
<dbReference type="Proteomes" id="UP000676565">
    <property type="component" value="Unassembled WGS sequence"/>
</dbReference>
<reference evidence="1 2" key="1">
    <citation type="submission" date="2021-04" db="EMBL/GenBank/DDBJ databases">
        <authorList>
            <person name="Ivanova A."/>
        </authorList>
    </citation>
    <scope>NUCLEOTIDE SEQUENCE [LARGE SCALE GENOMIC DNA]</scope>
    <source>
        <strain evidence="1 2">G18</strain>
    </source>
</reference>
<organism evidence="1 2">
    <name type="scientific">Gemmata palustris</name>
    <dbReference type="NCBI Taxonomy" id="2822762"/>
    <lineage>
        <taxon>Bacteria</taxon>
        <taxon>Pseudomonadati</taxon>
        <taxon>Planctomycetota</taxon>
        <taxon>Planctomycetia</taxon>
        <taxon>Gemmatales</taxon>
        <taxon>Gemmataceae</taxon>
        <taxon>Gemmata</taxon>
    </lineage>
</organism>
<dbReference type="RefSeq" id="WP_210657245.1">
    <property type="nucleotide sequence ID" value="NZ_JAGKQQ010000001.1"/>
</dbReference>
<name>A0ABS5BY67_9BACT</name>
<proteinExistence type="predicted"/>
<evidence type="ECO:0000313" key="2">
    <source>
        <dbReference type="Proteomes" id="UP000676565"/>
    </source>
</evidence>
<evidence type="ECO:0000313" key="1">
    <source>
        <dbReference type="EMBL" id="MBP3957823.1"/>
    </source>
</evidence>
<keyword evidence="2" id="KW-1185">Reference proteome</keyword>